<organism evidence="3 4">
    <name type="scientific">Bionectria ochroleuca</name>
    <name type="common">Gliocladium roseum</name>
    <dbReference type="NCBI Taxonomy" id="29856"/>
    <lineage>
        <taxon>Eukaryota</taxon>
        <taxon>Fungi</taxon>
        <taxon>Dikarya</taxon>
        <taxon>Ascomycota</taxon>
        <taxon>Pezizomycotina</taxon>
        <taxon>Sordariomycetes</taxon>
        <taxon>Hypocreomycetidae</taxon>
        <taxon>Hypocreales</taxon>
        <taxon>Bionectriaceae</taxon>
        <taxon>Clonostachys</taxon>
    </lineage>
</organism>
<feature type="compositionally biased region" description="Basic residues" evidence="1">
    <location>
        <begin position="17"/>
        <end position="27"/>
    </location>
</feature>
<dbReference type="Pfam" id="PF13878">
    <property type="entry name" value="zf-C2H2_3"/>
    <property type="match status" value="1"/>
</dbReference>
<feature type="compositionally biased region" description="Low complexity" evidence="1">
    <location>
        <begin position="203"/>
        <end position="217"/>
    </location>
</feature>
<feature type="domain" description="N-acetyltransferase ESCO zinc-finger" evidence="2">
    <location>
        <begin position="228"/>
        <end position="265"/>
    </location>
</feature>
<sequence>MNTTTPDYAITKPGMPPKHRKLVRTYGRRTPSTAPETRSEEPPAKKRRTSQDDQNTNVVEIPAKDSESSPKAEHKEEPSTDRDDHDAEEEIDNKEKPKSSILSYFQPVKAVAGDLPSKNRESPSNPPSPPMSPPAMRVKRKRAPRLLKLRPTTQASIEVSDEDEEPEESPSTSIDDLDESIRTHNKTRISKTDVGSGLCRTGSPAESDTTSETSSVSRLKSTHKSLVQTTLNISSKAPFSECSLCNIVWNPFFPDDVKFHKNRHTAMLRVRKRKEESLI</sequence>
<gene>
    <name evidence="3" type="ORF">IM811_007790</name>
</gene>
<proteinExistence type="predicted"/>
<feature type="compositionally biased region" description="Pro residues" evidence="1">
    <location>
        <begin position="124"/>
        <end position="133"/>
    </location>
</feature>
<name>A0A8H7NIY4_BIOOC</name>
<dbReference type="InterPro" id="IPR028005">
    <property type="entry name" value="AcTrfase_ESCO_Znf_dom"/>
</dbReference>
<feature type="compositionally biased region" description="Acidic residues" evidence="1">
    <location>
        <begin position="159"/>
        <end position="168"/>
    </location>
</feature>
<protein>
    <recommendedName>
        <fullName evidence="2">N-acetyltransferase ESCO zinc-finger domain-containing protein</fullName>
    </recommendedName>
</protein>
<comment type="caution">
    <text evidence="3">The sequence shown here is derived from an EMBL/GenBank/DDBJ whole genome shotgun (WGS) entry which is preliminary data.</text>
</comment>
<evidence type="ECO:0000313" key="3">
    <source>
        <dbReference type="EMBL" id="KAF9756846.1"/>
    </source>
</evidence>
<evidence type="ECO:0000259" key="2">
    <source>
        <dbReference type="Pfam" id="PF13878"/>
    </source>
</evidence>
<feature type="compositionally biased region" description="Basic and acidic residues" evidence="1">
    <location>
        <begin position="62"/>
        <end position="85"/>
    </location>
</feature>
<dbReference type="Proteomes" id="UP000616885">
    <property type="component" value="Unassembled WGS sequence"/>
</dbReference>
<dbReference type="EMBL" id="JADCTT010000002">
    <property type="protein sequence ID" value="KAF9756846.1"/>
    <property type="molecule type" value="Genomic_DNA"/>
</dbReference>
<evidence type="ECO:0000313" key="4">
    <source>
        <dbReference type="Proteomes" id="UP000616885"/>
    </source>
</evidence>
<reference evidence="3" key="1">
    <citation type="submission" date="2020-10" db="EMBL/GenBank/DDBJ databases">
        <title>High-Quality Genome Resource of Clonostachys rosea strain S41 by Oxford Nanopore Long-Read Sequencing.</title>
        <authorList>
            <person name="Wang H."/>
        </authorList>
    </citation>
    <scope>NUCLEOTIDE SEQUENCE</scope>
    <source>
        <strain evidence="3">S41</strain>
    </source>
</reference>
<dbReference type="AlphaFoldDB" id="A0A8H7NIY4"/>
<accession>A0A8H7NIY4</accession>
<evidence type="ECO:0000256" key="1">
    <source>
        <dbReference type="SAM" id="MobiDB-lite"/>
    </source>
</evidence>
<feature type="region of interest" description="Disordered" evidence="1">
    <location>
        <begin position="1"/>
        <end position="220"/>
    </location>
</feature>
<feature type="compositionally biased region" description="Basic residues" evidence="1">
    <location>
        <begin position="137"/>
        <end position="148"/>
    </location>
</feature>